<organism evidence="1 2">
    <name type="scientific">Streptomyces hazeniae</name>
    <dbReference type="NCBI Taxonomy" id="3075538"/>
    <lineage>
        <taxon>Bacteria</taxon>
        <taxon>Bacillati</taxon>
        <taxon>Actinomycetota</taxon>
        <taxon>Actinomycetes</taxon>
        <taxon>Kitasatosporales</taxon>
        <taxon>Streptomycetaceae</taxon>
        <taxon>Streptomyces</taxon>
    </lineage>
</organism>
<comment type="caution">
    <text evidence="1">The sequence shown here is derived from an EMBL/GenBank/DDBJ whole genome shotgun (WGS) entry which is preliminary data.</text>
</comment>
<gene>
    <name evidence="1" type="ORF">RM572_07765</name>
</gene>
<proteinExistence type="predicted"/>
<sequence length="61" mass="7130">MLAQDYDPYADAHLLRAADLRRRAEAERRADAARAARRERRLGDEAEGRVRRLRDRFVHAA</sequence>
<reference evidence="2" key="1">
    <citation type="submission" date="2023-07" db="EMBL/GenBank/DDBJ databases">
        <title>30 novel species of actinomycetes from the DSMZ collection.</title>
        <authorList>
            <person name="Nouioui I."/>
        </authorList>
    </citation>
    <scope>NUCLEOTIDE SEQUENCE [LARGE SCALE GENOMIC DNA]</scope>
    <source>
        <strain evidence="2">DSM 42041</strain>
    </source>
</reference>
<protein>
    <submittedName>
        <fullName evidence="1">Uncharacterized protein</fullName>
    </submittedName>
</protein>
<dbReference type="RefSeq" id="WP_027764926.1">
    <property type="nucleotide sequence ID" value="NZ_JAVREQ010000005.1"/>
</dbReference>
<evidence type="ECO:0000313" key="2">
    <source>
        <dbReference type="Proteomes" id="UP001183414"/>
    </source>
</evidence>
<keyword evidence="2" id="KW-1185">Reference proteome</keyword>
<dbReference type="EMBL" id="JAVREQ010000005">
    <property type="protein sequence ID" value="MDT0378675.1"/>
    <property type="molecule type" value="Genomic_DNA"/>
</dbReference>
<name>A0ABU2NNX0_9ACTN</name>
<dbReference type="Proteomes" id="UP001183414">
    <property type="component" value="Unassembled WGS sequence"/>
</dbReference>
<evidence type="ECO:0000313" key="1">
    <source>
        <dbReference type="EMBL" id="MDT0378675.1"/>
    </source>
</evidence>
<accession>A0ABU2NNX0</accession>